<evidence type="ECO:0000313" key="3">
    <source>
        <dbReference type="Proteomes" id="UP001055453"/>
    </source>
</evidence>
<dbReference type="RefSeq" id="WP_251955740.1">
    <property type="nucleotide sequence ID" value="NZ_AP025732.1"/>
</dbReference>
<dbReference type="EMBL" id="AP025732">
    <property type="protein sequence ID" value="BDI17977.1"/>
    <property type="molecule type" value="Genomic_DNA"/>
</dbReference>
<dbReference type="Proteomes" id="UP001055453">
    <property type="component" value="Chromosome"/>
</dbReference>
<dbReference type="Pfam" id="PF13384">
    <property type="entry name" value="HTH_23"/>
    <property type="match status" value="1"/>
</dbReference>
<feature type="region of interest" description="Disordered" evidence="1">
    <location>
        <begin position="1"/>
        <end position="32"/>
    </location>
</feature>
<evidence type="ECO:0000256" key="1">
    <source>
        <dbReference type="SAM" id="MobiDB-lite"/>
    </source>
</evidence>
<sequence length="179" mass="20259">MGETPNSNEVDESLLLHDRSDQVDKTSESADAKENNVIVTELSAEAKLRVEVLQSLIGSCDHKTYGIKLKQAAEKLGKTVRTVQRLVKKYQEQGLSGVTEAERSDKGGYRIDDGWQDFIVKTYKEGNKDGRKMTPAQVAIRVQVRAEQLGLVKYPCHMTVYRVLNPIIERKEQKQKVRN</sequence>
<accession>A0ABN6Q9A1</accession>
<evidence type="ECO:0008006" key="4">
    <source>
        <dbReference type="Google" id="ProtNLM"/>
    </source>
</evidence>
<evidence type="ECO:0000313" key="2">
    <source>
        <dbReference type="EMBL" id="BDI17977.1"/>
    </source>
</evidence>
<gene>
    <name evidence="2" type="ORF">ANSO36C_37790</name>
</gene>
<protein>
    <recommendedName>
        <fullName evidence="4">Transposase</fullName>
    </recommendedName>
</protein>
<keyword evidence="3" id="KW-1185">Reference proteome</keyword>
<name>A0ABN6Q9A1_NOSCO</name>
<dbReference type="InterPro" id="IPR009057">
    <property type="entry name" value="Homeodomain-like_sf"/>
</dbReference>
<dbReference type="SUPFAM" id="SSF46689">
    <property type="entry name" value="Homeodomain-like"/>
    <property type="match status" value="1"/>
</dbReference>
<proteinExistence type="predicted"/>
<reference evidence="2" key="1">
    <citation type="submission" date="2022-04" db="EMBL/GenBank/DDBJ databases">
        <title>Complete genome sequence of a cyanobacterium, Nostoc sp. SO-36, isolated in Antarctica.</title>
        <authorList>
            <person name="Kanesaki Y."/>
            <person name="Effendi D."/>
            <person name="Sakamoto T."/>
            <person name="Ohtani S."/>
            <person name="Awai K."/>
        </authorList>
    </citation>
    <scope>NUCLEOTIDE SEQUENCE</scope>
    <source>
        <strain evidence="2">SO-36</strain>
    </source>
</reference>
<organism evidence="2 3">
    <name type="scientific">Nostoc cf. commune SO-36</name>
    <dbReference type="NCBI Taxonomy" id="449208"/>
    <lineage>
        <taxon>Bacteria</taxon>
        <taxon>Bacillati</taxon>
        <taxon>Cyanobacteriota</taxon>
        <taxon>Cyanophyceae</taxon>
        <taxon>Nostocales</taxon>
        <taxon>Nostocaceae</taxon>
        <taxon>Nostoc</taxon>
    </lineage>
</organism>
<feature type="compositionally biased region" description="Basic and acidic residues" evidence="1">
    <location>
        <begin position="14"/>
        <end position="32"/>
    </location>
</feature>